<dbReference type="InterPro" id="IPR010816">
    <property type="entry name" value="Het-C"/>
</dbReference>
<evidence type="ECO:0000256" key="1">
    <source>
        <dbReference type="SAM" id="MobiDB-lite"/>
    </source>
</evidence>
<protein>
    <submittedName>
        <fullName evidence="3">Uncharacterized protein</fullName>
    </submittedName>
</protein>
<feature type="compositionally biased region" description="Basic and acidic residues" evidence="1">
    <location>
        <begin position="887"/>
        <end position="905"/>
    </location>
</feature>
<feature type="region of interest" description="Disordered" evidence="1">
    <location>
        <begin position="634"/>
        <end position="657"/>
    </location>
</feature>
<feature type="region of interest" description="Disordered" evidence="1">
    <location>
        <begin position="688"/>
        <end position="939"/>
    </location>
</feature>
<sequence>MFDTCVVHGGVDYFGLFFFLFLFLFAFFSSFSFTFFLAHISSPIIVLFSTMGLSLQNLGLSLLILVAFSGQAHAFGAGNIASISRLEGQNWRHGDIEDALLALYMARVAGGKKFGKLDVKRVYFGNWLRDYSQAVDVGTVKYVSAEAIRILLWVLGFMSFGYGTKEFEVTTERLGCYQPTEHIDNPLGYATGEDARDYDRRLRGPVDEERELSVDPRTGLKHYIATEDVGIDTSAALIRRVLGRSIQMGRRYGRSGNKDDLYEALRLLGTGLHCLEDYAAHSNYTELSLIELGETEVFPHVGRDTKLQVHGVDDEVYPIVTGTFGGVDFFHSVLGELSDKTMQSEIESLENVVAQSENQDSSESFLQTLLSKIPEGLLGDSSDQTGQMDDFKSKADDAKHDSENINPREPEEWTLYLDNVQKQIYPVLEWHDNLLKRINEAIEKIPVLPELVEQIQDQITIFVFSILAPYVLPIIKQVKSELETGSSEVIQSSREQQHIVFNDDDCSNPTHSMLSKDHFSNILNEPAGRIASAVVKWSVPQLMSCWDDENVDIDRTLDRIISGVFHHPALRESGRDGAADMRQIMFSTVEKWWSGKDDEERDILREQLSRDGVLEGRNHKDGVQDCGHGCGKPLALPKSHGSSGEGQGSGGFGGSGDSGIENLASEAVGGGAFGGILGGLVGGMGSMLLNNSGSKPDRESPEPQNYDSGNSYQSRPQHESHEQYGGNSFSQMQPPHQSGYGQGGYGQPSEPGYGGYGQPPVHREEYRPRPDGYEYQSETVYQQPPARRDEYSSYAPPAENFRREEHHQYQSESQGYYQEQTRETYQSGQSEYGQSEYQRTETHYGHGGPPPREEYGQEFSGYGRPQPGYNEFENSGYRSQEGYGQREGGDGYRAERQYEGEERPRYRSGSRSGGSDEERSHRHHRHHHHHHERSGSDSD</sequence>
<dbReference type="Proteomes" id="UP000191408">
    <property type="component" value="Unassembled WGS sequence"/>
</dbReference>
<gene>
    <name evidence="3" type="ORF">PENPOL_c012G05187</name>
</gene>
<feature type="transmembrane region" description="Helical" evidence="2">
    <location>
        <begin position="44"/>
        <end position="68"/>
    </location>
</feature>
<dbReference type="AlphaFoldDB" id="A0A1V6ND00"/>
<organism evidence="3 4">
    <name type="scientific">Penicillium polonicum</name>
    <dbReference type="NCBI Taxonomy" id="60169"/>
    <lineage>
        <taxon>Eukaryota</taxon>
        <taxon>Fungi</taxon>
        <taxon>Dikarya</taxon>
        <taxon>Ascomycota</taxon>
        <taxon>Pezizomycotina</taxon>
        <taxon>Eurotiomycetes</taxon>
        <taxon>Eurotiomycetidae</taxon>
        <taxon>Eurotiales</taxon>
        <taxon>Aspergillaceae</taxon>
        <taxon>Penicillium</taxon>
    </lineage>
</organism>
<feature type="compositionally biased region" description="Polar residues" evidence="1">
    <location>
        <begin position="702"/>
        <end position="715"/>
    </location>
</feature>
<evidence type="ECO:0000256" key="2">
    <source>
        <dbReference type="SAM" id="Phobius"/>
    </source>
</evidence>
<keyword evidence="2" id="KW-1133">Transmembrane helix</keyword>
<evidence type="ECO:0000313" key="3">
    <source>
        <dbReference type="EMBL" id="OQD62523.1"/>
    </source>
</evidence>
<feature type="compositionally biased region" description="Low complexity" evidence="1">
    <location>
        <begin position="810"/>
        <end position="819"/>
    </location>
</feature>
<feature type="region of interest" description="Disordered" evidence="1">
    <location>
        <begin position="376"/>
        <end position="406"/>
    </location>
</feature>
<feature type="compositionally biased region" description="Basic and acidic residues" evidence="1">
    <location>
        <begin position="800"/>
        <end position="809"/>
    </location>
</feature>
<dbReference type="OrthoDB" id="2506204at2759"/>
<feature type="compositionally biased region" description="Gly residues" evidence="1">
    <location>
        <begin position="740"/>
        <end position="757"/>
    </location>
</feature>
<dbReference type="InterPro" id="IPR052577">
    <property type="entry name" value="VWA7"/>
</dbReference>
<comment type="caution">
    <text evidence="3">The sequence shown here is derived from an EMBL/GenBank/DDBJ whole genome shotgun (WGS) entry which is preliminary data.</text>
</comment>
<name>A0A1V6ND00_PENPO</name>
<reference evidence="4" key="1">
    <citation type="journal article" date="2017" name="Nat. Microbiol.">
        <title>Global analysis of biosynthetic gene clusters reveals vast potential of secondary metabolite production in Penicillium species.</title>
        <authorList>
            <person name="Nielsen J.C."/>
            <person name="Grijseels S."/>
            <person name="Prigent S."/>
            <person name="Ji B."/>
            <person name="Dainat J."/>
            <person name="Nielsen K.F."/>
            <person name="Frisvad J.C."/>
            <person name="Workman M."/>
            <person name="Nielsen J."/>
        </authorList>
    </citation>
    <scope>NUCLEOTIDE SEQUENCE [LARGE SCALE GENOMIC DNA]</scope>
    <source>
        <strain evidence="4">IBT 4502</strain>
    </source>
</reference>
<feature type="compositionally biased region" description="Polar residues" evidence="1">
    <location>
        <begin position="823"/>
        <end position="837"/>
    </location>
</feature>
<dbReference type="PANTHER" id="PTHR14905:SF11">
    <property type="entry name" value="TINC (EUROFUNG)"/>
    <property type="match status" value="1"/>
</dbReference>
<proteinExistence type="predicted"/>
<feature type="compositionally biased region" description="Gly residues" evidence="1">
    <location>
        <begin position="643"/>
        <end position="657"/>
    </location>
</feature>
<feature type="compositionally biased region" description="Basic and acidic residues" evidence="1">
    <location>
        <begin position="389"/>
        <end position="406"/>
    </location>
</feature>
<feature type="compositionally biased region" description="Basic and acidic residues" evidence="1">
    <location>
        <begin position="761"/>
        <end position="772"/>
    </location>
</feature>
<accession>A0A1V6ND00</accession>
<feature type="compositionally biased region" description="Basic residues" evidence="1">
    <location>
        <begin position="921"/>
        <end position="932"/>
    </location>
</feature>
<evidence type="ECO:0000313" key="4">
    <source>
        <dbReference type="Proteomes" id="UP000191408"/>
    </source>
</evidence>
<keyword evidence="2" id="KW-0472">Membrane</keyword>
<feature type="transmembrane region" description="Helical" evidence="2">
    <location>
        <begin position="16"/>
        <end position="37"/>
    </location>
</feature>
<dbReference type="STRING" id="60169.A0A1V6ND00"/>
<dbReference type="Pfam" id="PF07217">
    <property type="entry name" value="Het-C"/>
    <property type="match status" value="1"/>
</dbReference>
<dbReference type="PANTHER" id="PTHR14905">
    <property type="entry name" value="NG37"/>
    <property type="match status" value="1"/>
</dbReference>
<dbReference type="EMBL" id="MDYM01000012">
    <property type="protein sequence ID" value="OQD62523.1"/>
    <property type="molecule type" value="Genomic_DNA"/>
</dbReference>
<keyword evidence="4" id="KW-1185">Reference proteome</keyword>
<keyword evidence="2" id="KW-0812">Transmembrane</keyword>